<comment type="similarity">
    <text evidence="2">Belongs to the GMC oxidoreductase family.</text>
</comment>
<reference evidence="7 8" key="1">
    <citation type="submission" date="2021-03" db="EMBL/GenBank/DDBJ databases">
        <title>Genomic Encyclopedia of Type Strains, Phase III (KMG-III): the genomes of soil and plant-associated and newly described type strains.</title>
        <authorList>
            <person name="Whitman W."/>
        </authorList>
    </citation>
    <scope>NUCLEOTIDE SEQUENCE [LARGE SCALE GENOMIC DNA]</scope>
    <source>
        <strain evidence="7 8">IMMIB AFH-6</strain>
    </source>
</reference>
<keyword evidence="3" id="KW-0285">Flavoprotein</keyword>
<dbReference type="Pfam" id="PF05199">
    <property type="entry name" value="GMC_oxred_C"/>
    <property type="match status" value="1"/>
</dbReference>
<proteinExistence type="inferred from homology"/>
<evidence type="ECO:0000256" key="5">
    <source>
        <dbReference type="ARBA" id="ARBA00023002"/>
    </source>
</evidence>
<dbReference type="InterPro" id="IPR036188">
    <property type="entry name" value="FAD/NAD-bd_sf"/>
</dbReference>
<keyword evidence="4" id="KW-0274">FAD</keyword>
<dbReference type="Proteomes" id="UP000781958">
    <property type="component" value="Unassembled WGS sequence"/>
</dbReference>
<dbReference type="InterPro" id="IPR051473">
    <property type="entry name" value="P2Ox-like"/>
</dbReference>
<evidence type="ECO:0000313" key="8">
    <source>
        <dbReference type="Proteomes" id="UP000781958"/>
    </source>
</evidence>
<name>A0ABS4SJX2_9PROT</name>
<dbReference type="InterPro" id="IPR007867">
    <property type="entry name" value="GMC_OxRtase_C"/>
</dbReference>
<comment type="cofactor">
    <cofactor evidence="1">
        <name>FAD</name>
        <dbReference type="ChEBI" id="CHEBI:57692"/>
    </cofactor>
</comment>
<dbReference type="PANTHER" id="PTHR42784:SF1">
    <property type="entry name" value="PYRANOSE 2-OXIDASE"/>
    <property type="match status" value="1"/>
</dbReference>
<evidence type="ECO:0000256" key="2">
    <source>
        <dbReference type="ARBA" id="ARBA00010790"/>
    </source>
</evidence>
<evidence type="ECO:0000256" key="3">
    <source>
        <dbReference type="ARBA" id="ARBA00022630"/>
    </source>
</evidence>
<comment type="caution">
    <text evidence="7">The sequence shown here is derived from an EMBL/GenBank/DDBJ whole genome shotgun (WGS) entry which is preliminary data.</text>
</comment>
<dbReference type="Gene3D" id="3.50.50.60">
    <property type="entry name" value="FAD/NAD(P)-binding domain"/>
    <property type="match status" value="2"/>
</dbReference>
<protein>
    <submittedName>
        <fullName evidence="7">Choline dehydrogenase-like flavoprotein</fullName>
    </submittedName>
</protein>
<feature type="domain" description="Glucose-methanol-choline oxidoreductase C-terminal" evidence="6">
    <location>
        <begin position="328"/>
        <end position="452"/>
    </location>
</feature>
<dbReference type="PANTHER" id="PTHR42784">
    <property type="entry name" value="PYRANOSE 2-OXIDASE"/>
    <property type="match status" value="1"/>
</dbReference>
<dbReference type="SUPFAM" id="SSF51905">
    <property type="entry name" value="FAD/NAD(P)-binding domain"/>
    <property type="match status" value="1"/>
</dbReference>
<evidence type="ECO:0000256" key="1">
    <source>
        <dbReference type="ARBA" id="ARBA00001974"/>
    </source>
</evidence>
<evidence type="ECO:0000259" key="6">
    <source>
        <dbReference type="Pfam" id="PF05199"/>
    </source>
</evidence>
<sequence length="466" mass="52003">MPYLPPSTARLRYFGGSTNRWAGLCRPLDPIDFERRDWIPGSGWPFSEAELRPYYARAADLIGLPTDRFDGDYWSGLTDRPLLPLCPQRFINGATQIKPTRFGTAHRDALSSSRNVTCFLNSSVVDLRVGDTDNVVREVVVATPAGRRFRVRARVVVLACGGLENARLLLNADDVRPAGLGNGHGNVGRYFMEHRVSWPGIVRLSGPDPRLWFYTRHAAPGVAMGTMMVEGCVRPTADLMRRERILNTHFALEPFSKGPTRGSRSLGVLRDGLGQWLRGGDMVADVDYHLGNILRDLDWLTENKLRKFLGIDKSSTTWLIKAEVEQAPNPASRVTLVHDVDALGLRRINLHWQMSAIDEHSVRRGIELFGEELERLNVGTATVSMLTGNDGWSRFDHWGHHHCGTTRISERPQDGVVDPDCRVHELDNLYIAGNSVFPTEGTATPTFTMIALTLRLADHLTGVLAR</sequence>
<keyword evidence="5" id="KW-0560">Oxidoreductase</keyword>
<evidence type="ECO:0000256" key="4">
    <source>
        <dbReference type="ARBA" id="ARBA00022827"/>
    </source>
</evidence>
<keyword evidence="8" id="KW-1185">Reference proteome</keyword>
<accession>A0ABS4SJX2</accession>
<evidence type="ECO:0000313" key="7">
    <source>
        <dbReference type="EMBL" id="MBP2292854.1"/>
    </source>
</evidence>
<organism evidence="7 8">
    <name type="scientific">Azospirillum rugosum</name>
    <dbReference type="NCBI Taxonomy" id="416170"/>
    <lineage>
        <taxon>Bacteria</taxon>
        <taxon>Pseudomonadati</taxon>
        <taxon>Pseudomonadota</taxon>
        <taxon>Alphaproteobacteria</taxon>
        <taxon>Rhodospirillales</taxon>
        <taxon>Azospirillaceae</taxon>
        <taxon>Azospirillum</taxon>
    </lineage>
</organism>
<dbReference type="EMBL" id="JAGINP010000008">
    <property type="protein sequence ID" value="MBP2292854.1"/>
    <property type="molecule type" value="Genomic_DNA"/>
</dbReference>
<gene>
    <name evidence="7" type="ORF">J2851_002635</name>
</gene>